<evidence type="ECO:0000313" key="2">
    <source>
        <dbReference type="EMBL" id="ESU37868.1"/>
    </source>
</evidence>
<dbReference type="Gene3D" id="1.25.40.20">
    <property type="entry name" value="Ankyrin repeat-containing domain"/>
    <property type="match status" value="2"/>
</dbReference>
<dbReference type="PANTHER" id="PTHR24184">
    <property type="entry name" value="SI:CH211-189E2.2"/>
    <property type="match status" value="1"/>
</dbReference>
<organism evidence="2 3">
    <name type="scientific">Giardia intestinalis</name>
    <name type="common">Giardia lamblia</name>
    <dbReference type="NCBI Taxonomy" id="5741"/>
    <lineage>
        <taxon>Eukaryota</taxon>
        <taxon>Metamonada</taxon>
        <taxon>Diplomonadida</taxon>
        <taxon>Hexamitidae</taxon>
        <taxon>Giardiinae</taxon>
        <taxon>Giardia</taxon>
    </lineage>
</organism>
<dbReference type="AlphaFoldDB" id="V6TG05"/>
<dbReference type="VEuPathDB" id="GiardiaDB:GL50803_0014101"/>
<keyword evidence="1" id="KW-0040">ANK repeat</keyword>
<dbReference type="Proteomes" id="UP000018320">
    <property type="component" value="Unassembled WGS sequence"/>
</dbReference>
<evidence type="ECO:0000256" key="1">
    <source>
        <dbReference type="PROSITE-ProRule" id="PRU00023"/>
    </source>
</evidence>
<dbReference type="InterPro" id="IPR036770">
    <property type="entry name" value="Ankyrin_rpt-contain_sf"/>
</dbReference>
<dbReference type="VEuPathDB" id="GiardiaDB:QR46_1214"/>
<comment type="caution">
    <text evidence="2">The sequence shown here is derived from an EMBL/GenBank/DDBJ whole genome shotgun (WGS) entry which is preliminary data.</text>
</comment>
<dbReference type="PANTHER" id="PTHR24184:SF11">
    <property type="entry name" value="ANKYRIN REPEAT AND SOCS BOX CONTAINING 3"/>
    <property type="match status" value="1"/>
</dbReference>
<name>V6TG05_GIAIN</name>
<dbReference type="InterPro" id="IPR002110">
    <property type="entry name" value="Ankyrin_rpt"/>
</dbReference>
<dbReference type="EMBL" id="AHGT01000020">
    <property type="protein sequence ID" value="ESU37868.1"/>
    <property type="molecule type" value="Genomic_DNA"/>
</dbReference>
<dbReference type="VEuPathDB" id="GiardiaDB:DHA2_150273"/>
<accession>V6TG05</accession>
<evidence type="ECO:0000313" key="3">
    <source>
        <dbReference type="Proteomes" id="UP000018320"/>
    </source>
</evidence>
<dbReference type="SMART" id="SM00248">
    <property type="entry name" value="ANK"/>
    <property type="match status" value="6"/>
</dbReference>
<gene>
    <name evidence="2" type="ORF">DHA2_150273</name>
</gene>
<feature type="repeat" description="ANK" evidence="1">
    <location>
        <begin position="357"/>
        <end position="389"/>
    </location>
</feature>
<dbReference type="VEuPathDB" id="GiardiaDB:GL50581_700"/>
<dbReference type="SUPFAM" id="SSF48403">
    <property type="entry name" value="Ankyrin repeat"/>
    <property type="match status" value="1"/>
</dbReference>
<reference evidence="2 3" key="2">
    <citation type="journal article" date="2013" name="Genome Biol. Evol.">
        <title>Genome sequencing of Giardia lamblia genotypes A2 and B isolates (DH and GS) and comparative analysis with the genomes of genotypes A1 and E (WB and Pig).</title>
        <authorList>
            <person name="Adam R.D."/>
            <person name="Dahlstrom E.W."/>
            <person name="Martens C.A."/>
            <person name="Bruno D.P."/>
            <person name="Barbian K.D."/>
            <person name="Ricklefs S.M."/>
            <person name="Hernandez M.M."/>
            <person name="Narla N.P."/>
            <person name="Patel R.B."/>
            <person name="Porcella S.F."/>
            <person name="Nash T.E."/>
        </authorList>
    </citation>
    <scope>NUCLEOTIDE SEQUENCE [LARGE SCALE GENOMIC DNA]</scope>
    <source>
        <strain evidence="2 3">DH</strain>
    </source>
</reference>
<reference evidence="3" key="1">
    <citation type="submission" date="2012-02" db="EMBL/GenBank/DDBJ databases">
        <title>Genome sequencing of Giardia lamblia Genotypes A2 and B isolates (DH and GS) and comparative analysis with the genomes of Genotypes A1 and E (WB and Pig).</title>
        <authorList>
            <person name="Adam R."/>
            <person name="Dahlstrom E."/>
            <person name="Martens C."/>
            <person name="Bruno D."/>
            <person name="Barbian K."/>
            <person name="Porcella S.F."/>
            <person name="Nash T."/>
        </authorList>
    </citation>
    <scope>NUCLEOTIDE SEQUENCE</scope>
    <source>
        <strain evidence="3">DH</strain>
    </source>
</reference>
<protein>
    <submittedName>
        <fullName evidence="2">Ankyrin repeat protein</fullName>
    </submittedName>
</protein>
<proteinExistence type="predicted"/>
<dbReference type="PROSITE" id="PS50088">
    <property type="entry name" value="ANK_REPEAT"/>
    <property type="match status" value="1"/>
</dbReference>
<dbReference type="Pfam" id="PF12796">
    <property type="entry name" value="Ank_2"/>
    <property type="match status" value="2"/>
</dbReference>
<sequence>MPVWHTFGVELKSIPLMNVEPSRASTASYVRLVKLYTRSLERCAKMGSMFPSTTIVSMCLKCAKILETLKLSHSGHTPASFCEAHTADDACGVQDSYAVARPLYDFLFKLLEIASQVSDSEHARMQLKGILNNRENRSASEIRDSLQRILSLPQQPCAPPTEAICTALLATKDINQMAFQIEQNFDQQMADLYTLMRAGKATSTEVEDFLNGERNHSNFRFYILLCTYISTAGLTVKINQRTGVLVQWKTALIDAAINNDPEQVYAHHDKLFQQSQEWIDLAANGGSHKDHVKLSSFNLTALMAAAWYGHIECVKLLLAEMGLQDKLGYTALMMAAQNGSVDAALLLLAETGFSDESGFTALMAAASNGHTEIVTMLASRESRMQNKDGSTALMLATSRNNIDAARILAEYEAGMCDNDGMTALMIASANGCLQIVGLLYPKEIGHRDKSGWTAMIWAAQRCAYWCMKLLLPYEGEIKDNTGKSPMDHVICSSHGKPLDKQRCLFLLV</sequence>